<dbReference type="PANTHER" id="PTHR35586">
    <property type="entry name" value="SLL1691 PROTEIN"/>
    <property type="match status" value="1"/>
</dbReference>
<proteinExistence type="predicted"/>
<protein>
    <submittedName>
        <fullName evidence="1">Transposase</fullName>
    </submittedName>
</protein>
<name>A0ABY5AUP8_9CYAN</name>
<dbReference type="Proteomes" id="UP001056708">
    <property type="component" value="Chromosome"/>
</dbReference>
<dbReference type="EMBL" id="CP098611">
    <property type="protein sequence ID" value="USR92959.1"/>
    <property type="molecule type" value="Genomic_DNA"/>
</dbReference>
<gene>
    <name evidence="1" type="ORF">NEA10_09665</name>
</gene>
<dbReference type="PANTHER" id="PTHR35586:SF1">
    <property type="entry name" value="SLL1691 PROTEIN"/>
    <property type="match status" value="1"/>
</dbReference>
<reference evidence="1" key="1">
    <citation type="submission" date="2022-06" db="EMBL/GenBank/DDBJ databases">
        <title>Genome sequence of Phormidium yuhuli AB48 isolated from an industrial photobioreactor environment.</title>
        <authorList>
            <person name="Qiu Y."/>
            <person name="Noonan A.J.C."/>
            <person name="Dofher K."/>
            <person name="Koch M."/>
            <person name="Kieft B."/>
            <person name="Lin X."/>
            <person name="Ziels R.M."/>
            <person name="Hallam S.J."/>
        </authorList>
    </citation>
    <scope>NUCLEOTIDE SEQUENCE</scope>
    <source>
        <strain evidence="1">AB48</strain>
    </source>
</reference>
<accession>A0ABY5AUP8</accession>
<evidence type="ECO:0000313" key="2">
    <source>
        <dbReference type="Proteomes" id="UP001056708"/>
    </source>
</evidence>
<organism evidence="1 2">
    <name type="scientific">Phormidium yuhuli AB48</name>
    <dbReference type="NCBI Taxonomy" id="2940671"/>
    <lineage>
        <taxon>Bacteria</taxon>
        <taxon>Bacillati</taxon>
        <taxon>Cyanobacteriota</taxon>
        <taxon>Cyanophyceae</taxon>
        <taxon>Oscillatoriophycideae</taxon>
        <taxon>Oscillatoriales</taxon>
        <taxon>Oscillatoriaceae</taxon>
        <taxon>Phormidium</taxon>
        <taxon>Phormidium yuhuli</taxon>
    </lineage>
</organism>
<dbReference type="RefSeq" id="WP_252665134.1">
    <property type="nucleotide sequence ID" value="NZ_CP098611.1"/>
</dbReference>
<keyword evidence="2" id="KW-1185">Reference proteome</keyword>
<evidence type="ECO:0000313" key="1">
    <source>
        <dbReference type="EMBL" id="USR92959.1"/>
    </source>
</evidence>
<sequence length="319" mass="37583">MSPSETNDYDSPWKEALEVYFPDFMAFFFPQAYEDIDWSRGYEFLDQEFQQIVRDAELGKRLVDKLVKVWRKDNQEALVLIHLEVQSQYEALFDQRVFVYNYRIFDRYKLPVATLVILADDRPNWTPKNFGYELWDSKISFEFPSVKLLQYQDQWDQLQEDVNPFAVMVMAHLKTQATRQQPNQRLQWKLEVTKSLYRRGYSRQNILELFRLVNWIMTLPEELESSFNTEIAAFEEEEKMPYITPLERFAQAAGVSAGVLTSRREDILDILETRFGTVPSSLSDRINAIDDATYLKTLLIQAVTLSSLEEFERAIAPNS</sequence>